<dbReference type="AlphaFoldDB" id="A0A9J5XEL0"/>
<dbReference type="Proteomes" id="UP000824120">
    <property type="component" value="Chromosome 9"/>
</dbReference>
<name>A0A9J5XEL0_SOLCO</name>
<gene>
    <name evidence="1" type="ORF">H5410_047245</name>
</gene>
<evidence type="ECO:0000313" key="2">
    <source>
        <dbReference type="Proteomes" id="UP000824120"/>
    </source>
</evidence>
<comment type="caution">
    <text evidence="1">The sequence shown here is derived from an EMBL/GenBank/DDBJ whole genome shotgun (WGS) entry which is preliminary data.</text>
</comment>
<organism evidence="1 2">
    <name type="scientific">Solanum commersonii</name>
    <name type="common">Commerson's wild potato</name>
    <name type="synonym">Commerson's nightshade</name>
    <dbReference type="NCBI Taxonomy" id="4109"/>
    <lineage>
        <taxon>Eukaryota</taxon>
        <taxon>Viridiplantae</taxon>
        <taxon>Streptophyta</taxon>
        <taxon>Embryophyta</taxon>
        <taxon>Tracheophyta</taxon>
        <taxon>Spermatophyta</taxon>
        <taxon>Magnoliopsida</taxon>
        <taxon>eudicotyledons</taxon>
        <taxon>Gunneridae</taxon>
        <taxon>Pentapetalae</taxon>
        <taxon>asterids</taxon>
        <taxon>lamiids</taxon>
        <taxon>Solanales</taxon>
        <taxon>Solanaceae</taxon>
        <taxon>Solanoideae</taxon>
        <taxon>Solaneae</taxon>
        <taxon>Solanum</taxon>
    </lineage>
</organism>
<reference evidence="1 2" key="1">
    <citation type="submission" date="2020-09" db="EMBL/GenBank/DDBJ databases">
        <title>De no assembly of potato wild relative species, Solanum commersonii.</title>
        <authorList>
            <person name="Cho K."/>
        </authorList>
    </citation>
    <scope>NUCLEOTIDE SEQUENCE [LARGE SCALE GENOMIC DNA]</scope>
    <source>
        <strain evidence="1">LZ3.2</strain>
        <tissue evidence="1">Leaf</tissue>
    </source>
</reference>
<accession>A0A9J5XEL0</accession>
<proteinExistence type="predicted"/>
<evidence type="ECO:0000313" key="1">
    <source>
        <dbReference type="EMBL" id="KAG5586811.1"/>
    </source>
</evidence>
<sequence>MKEYSIVTELRCHPPSESLLKVTPLKKPRENKASKSIKVGKKDKSTTKTAIKTNKNKEKINMRMSC</sequence>
<keyword evidence="2" id="KW-1185">Reference proteome</keyword>
<protein>
    <submittedName>
        <fullName evidence="1">Uncharacterized protein</fullName>
    </submittedName>
</protein>
<dbReference type="EMBL" id="JACXVP010000009">
    <property type="protein sequence ID" value="KAG5586811.1"/>
    <property type="molecule type" value="Genomic_DNA"/>
</dbReference>